<accession>A0A1G8KB09</accession>
<evidence type="ECO:0000313" key="6">
    <source>
        <dbReference type="EMBL" id="SDI40573.1"/>
    </source>
</evidence>
<evidence type="ECO:0000256" key="1">
    <source>
        <dbReference type="ARBA" id="ARBA00004141"/>
    </source>
</evidence>
<feature type="transmembrane region" description="Helical" evidence="5">
    <location>
        <begin position="122"/>
        <end position="155"/>
    </location>
</feature>
<protein>
    <submittedName>
        <fullName evidence="6">15-methylpalmitoyl-4-hydroxy-2-pyrone 4-O-methyltransferase</fullName>
    </submittedName>
</protein>
<evidence type="ECO:0000256" key="3">
    <source>
        <dbReference type="ARBA" id="ARBA00022989"/>
    </source>
</evidence>
<feature type="transmembrane region" description="Helical" evidence="5">
    <location>
        <begin position="41"/>
        <end position="58"/>
    </location>
</feature>
<gene>
    <name evidence="6" type="ORF">SAMN05216352_107142</name>
</gene>
<dbReference type="RefSeq" id="WP_091585592.1">
    <property type="nucleotide sequence ID" value="NZ_FNDU01000007.1"/>
</dbReference>
<comment type="subcellular location">
    <subcellularLocation>
        <location evidence="1">Membrane</location>
        <topology evidence="1">Multi-pass membrane protein</topology>
    </subcellularLocation>
</comment>
<sequence length="174" mass="19981">MTFFIILVSVVVLQRLAEIIYARRNEKKMKAKGAIEIGASHYKWIVLLHIFFFFSLIIEVTERQFALSPGWQVFLLLFIVVQILRIWTLTSLGEFWNTKIIVLPGAKKVNKGPYSWISHPNYAIVVLEVILLPLIYGAWITALIFSAANAIILLLIRIPAEDRALEQLKKMTND</sequence>
<evidence type="ECO:0000256" key="5">
    <source>
        <dbReference type="SAM" id="Phobius"/>
    </source>
</evidence>
<keyword evidence="7" id="KW-1185">Reference proteome</keyword>
<evidence type="ECO:0000256" key="2">
    <source>
        <dbReference type="ARBA" id="ARBA00022692"/>
    </source>
</evidence>
<organism evidence="6 7">
    <name type="scientific">Alteribacillus bidgolensis</name>
    <dbReference type="NCBI Taxonomy" id="930129"/>
    <lineage>
        <taxon>Bacteria</taxon>
        <taxon>Bacillati</taxon>
        <taxon>Bacillota</taxon>
        <taxon>Bacilli</taxon>
        <taxon>Bacillales</taxon>
        <taxon>Bacillaceae</taxon>
        <taxon>Alteribacillus</taxon>
    </lineage>
</organism>
<keyword evidence="2 5" id="KW-0812">Transmembrane</keyword>
<keyword evidence="6" id="KW-0489">Methyltransferase</keyword>
<dbReference type="InterPro" id="IPR052527">
    <property type="entry name" value="Metal_cation-efflux_comp"/>
</dbReference>
<keyword evidence="3 5" id="KW-1133">Transmembrane helix</keyword>
<dbReference type="Pfam" id="PF04140">
    <property type="entry name" value="ICMT"/>
    <property type="match status" value="1"/>
</dbReference>
<dbReference type="EMBL" id="FNDU01000007">
    <property type="protein sequence ID" value="SDI40573.1"/>
    <property type="molecule type" value="Genomic_DNA"/>
</dbReference>
<reference evidence="6 7" key="1">
    <citation type="submission" date="2016-10" db="EMBL/GenBank/DDBJ databases">
        <authorList>
            <person name="de Groot N.N."/>
        </authorList>
    </citation>
    <scope>NUCLEOTIDE SEQUENCE [LARGE SCALE GENOMIC DNA]</scope>
    <source>
        <strain evidence="7">P4B,CCM 7963,CECT 7998,DSM 25260,IBRC-M 10614,KCTC 13821</strain>
    </source>
</reference>
<evidence type="ECO:0000256" key="4">
    <source>
        <dbReference type="ARBA" id="ARBA00023136"/>
    </source>
</evidence>
<evidence type="ECO:0000313" key="7">
    <source>
        <dbReference type="Proteomes" id="UP000199017"/>
    </source>
</evidence>
<keyword evidence="6" id="KW-0808">Transferase</keyword>
<dbReference type="OrthoDB" id="7203053at2"/>
<dbReference type="AlphaFoldDB" id="A0A1G8KB09"/>
<keyword evidence="4 5" id="KW-0472">Membrane</keyword>
<dbReference type="GO" id="GO:0016020">
    <property type="term" value="C:membrane"/>
    <property type="evidence" value="ECO:0007669"/>
    <property type="project" value="UniProtKB-SubCell"/>
</dbReference>
<dbReference type="Gene3D" id="1.20.120.1630">
    <property type="match status" value="1"/>
</dbReference>
<proteinExistence type="predicted"/>
<dbReference type="PANTHER" id="PTHR43847:SF1">
    <property type="entry name" value="BLL3993 PROTEIN"/>
    <property type="match status" value="1"/>
</dbReference>
<dbReference type="STRING" id="930129.SAMN05216352_107142"/>
<dbReference type="Proteomes" id="UP000199017">
    <property type="component" value="Unassembled WGS sequence"/>
</dbReference>
<feature type="transmembrane region" description="Helical" evidence="5">
    <location>
        <begin position="70"/>
        <end position="88"/>
    </location>
</feature>
<dbReference type="GO" id="GO:0032259">
    <property type="term" value="P:methylation"/>
    <property type="evidence" value="ECO:0007669"/>
    <property type="project" value="UniProtKB-KW"/>
</dbReference>
<dbReference type="PANTHER" id="PTHR43847">
    <property type="entry name" value="BLL3993 PROTEIN"/>
    <property type="match status" value="1"/>
</dbReference>
<dbReference type="GO" id="GO:0004671">
    <property type="term" value="F:protein C-terminal S-isoprenylcysteine carboxyl O-methyltransferase activity"/>
    <property type="evidence" value="ECO:0007669"/>
    <property type="project" value="InterPro"/>
</dbReference>
<name>A0A1G8KB09_9BACI</name>
<dbReference type="InterPro" id="IPR007269">
    <property type="entry name" value="ICMT_MeTrfase"/>
</dbReference>